<accession>A0A8S9GK68</accession>
<dbReference type="EMBL" id="QGKW02002005">
    <property type="protein sequence ID" value="KAF2544658.1"/>
    <property type="molecule type" value="Genomic_DNA"/>
</dbReference>
<dbReference type="AlphaFoldDB" id="A0A8S9GK68"/>
<sequence length="71" mass="8069">MCATKTFPKEELGTETRYQCLDVTCSRYGSGFCTNDGFITKDITKVSIIGQLGVLMLLLKNQKEQMWKRSL</sequence>
<dbReference type="Proteomes" id="UP000712281">
    <property type="component" value="Unassembled WGS sequence"/>
</dbReference>
<evidence type="ECO:0000313" key="1">
    <source>
        <dbReference type="EMBL" id="KAF2544658.1"/>
    </source>
</evidence>
<evidence type="ECO:0000313" key="2">
    <source>
        <dbReference type="Proteomes" id="UP000712281"/>
    </source>
</evidence>
<gene>
    <name evidence="1" type="ORF">F2Q68_00032242</name>
</gene>
<organism evidence="1 2">
    <name type="scientific">Brassica cretica</name>
    <name type="common">Mustard</name>
    <dbReference type="NCBI Taxonomy" id="69181"/>
    <lineage>
        <taxon>Eukaryota</taxon>
        <taxon>Viridiplantae</taxon>
        <taxon>Streptophyta</taxon>
        <taxon>Embryophyta</taxon>
        <taxon>Tracheophyta</taxon>
        <taxon>Spermatophyta</taxon>
        <taxon>Magnoliopsida</taxon>
        <taxon>eudicotyledons</taxon>
        <taxon>Gunneridae</taxon>
        <taxon>Pentapetalae</taxon>
        <taxon>rosids</taxon>
        <taxon>malvids</taxon>
        <taxon>Brassicales</taxon>
        <taxon>Brassicaceae</taxon>
        <taxon>Brassiceae</taxon>
        <taxon>Brassica</taxon>
    </lineage>
</organism>
<name>A0A8S9GK68_BRACR</name>
<proteinExistence type="predicted"/>
<comment type="caution">
    <text evidence="1">The sequence shown here is derived from an EMBL/GenBank/DDBJ whole genome shotgun (WGS) entry which is preliminary data.</text>
</comment>
<protein>
    <submittedName>
        <fullName evidence="1">Uncharacterized protein</fullName>
    </submittedName>
</protein>
<reference evidence="1" key="1">
    <citation type="submission" date="2019-12" db="EMBL/GenBank/DDBJ databases">
        <title>Genome sequencing and annotation of Brassica cretica.</title>
        <authorList>
            <person name="Studholme D.J."/>
            <person name="Sarris P.F."/>
        </authorList>
    </citation>
    <scope>NUCLEOTIDE SEQUENCE</scope>
    <source>
        <strain evidence="1">PFS-001/15</strain>
        <tissue evidence="1">Leaf</tissue>
    </source>
</reference>